<dbReference type="AlphaFoldDB" id="A0A1H2Y643"/>
<dbReference type="EMBL" id="FNNA01000002">
    <property type="protein sequence ID" value="SDX00683.1"/>
    <property type="molecule type" value="Genomic_DNA"/>
</dbReference>
<keyword evidence="2" id="KW-1185">Reference proteome</keyword>
<organism evidence="1 2">
    <name type="scientific">Paracoccus sanguinis</name>
    <dbReference type="NCBI Taxonomy" id="1545044"/>
    <lineage>
        <taxon>Bacteria</taxon>
        <taxon>Pseudomonadati</taxon>
        <taxon>Pseudomonadota</taxon>
        <taxon>Alphaproteobacteria</taxon>
        <taxon>Rhodobacterales</taxon>
        <taxon>Paracoccaceae</taxon>
        <taxon>Paracoccus</taxon>
    </lineage>
</organism>
<proteinExistence type="predicted"/>
<accession>A0A1H2Y643</accession>
<dbReference type="Proteomes" id="UP000182944">
    <property type="component" value="Unassembled WGS sequence"/>
</dbReference>
<reference evidence="2" key="1">
    <citation type="submission" date="2016-10" db="EMBL/GenBank/DDBJ databases">
        <authorList>
            <person name="Varghese N."/>
            <person name="Submissions S."/>
        </authorList>
    </citation>
    <scope>NUCLEOTIDE SEQUENCE [LARGE SCALE GENOMIC DNA]</scope>
    <source>
        <strain evidence="2">DSM 29303</strain>
    </source>
</reference>
<sequence length="67" mass="7463">MPGGAARITSRNPGGAEEARGAFRELERDAQAVGGDRRRVPQFFSTMQRPPRARNWLQKALASPREE</sequence>
<gene>
    <name evidence="1" type="ORF">SAMN05444276_102750</name>
</gene>
<evidence type="ECO:0000313" key="1">
    <source>
        <dbReference type="EMBL" id="SDX00683.1"/>
    </source>
</evidence>
<evidence type="ECO:0000313" key="2">
    <source>
        <dbReference type="Proteomes" id="UP000182944"/>
    </source>
</evidence>
<protein>
    <submittedName>
        <fullName evidence="1">Uncharacterized protein</fullName>
    </submittedName>
</protein>
<name>A0A1H2Y643_9RHOB</name>
<dbReference type="STRING" id="1545044.SAMN05444276_102750"/>